<proteinExistence type="predicted"/>
<dbReference type="Pfam" id="PF01753">
    <property type="entry name" value="zf-MYND"/>
    <property type="match status" value="1"/>
</dbReference>
<keyword evidence="2 4" id="KW-0863">Zinc-finger</keyword>
<evidence type="ECO:0000256" key="1">
    <source>
        <dbReference type="ARBA" id="ARBA00022723"/>
    </source>
</evidence>
<dbReference type="PROSITE" id="PS50865">
    <property type="entry name" value="ZF_MYND_2"/>
    <property type="match status" value="1"/>
</dbReference>
<evidence type="ECO:0000256" key="4">
    <source>
        <dbReference type="PROSITE-ProRule" id="PRU00134"/>
    </source>
</evidence>
<protein>
    <recommendedName>
        <fullName evidence="6">MYND-type domain-containing protein</fullName>
    </recommendedName>
</protein>
<dbReference type="Gene3D" id="6.10.140.2220">
    <property type="match status" value="1"/>
</dbReference>
<keyword evidence="5" id="KW-0472">Membrane</keyword>
<dbReference type="GO" id="GO:0008270">
    <property type="term" value="F:zinc ion binding"/>
    <property type="evidence" value="ECO:0007669"/>
    <property type="project" value="UniProtKB-KW"/>
</dbReference>
<organism evidence="7 8">
    <name type="scientific">Skeletonema marinoi</name>
    <dbReference type="NCBI Taxonomy" id="267567"/>
    <lineage>
        <taxon>Eukaryota</taxon>
        <taxon>Sar</taxon>
        <taxon>Stramenopiles</taxon>
        <taxon>Ochrophyta</taxon>
        <taxon>Bacillariophyta</taxon>
        <taxon>Coscinodiscophyceae</taxon>
        <taxon>Thalassiosirophycidae</taxon>
        <taxon>Thalassiosirales</taxon>
        <taxon>Skeletonemataceae</taxon>
        <taxon>Skeletonema</taxon>
        <taxon>Skeletonema marinoi-dohrnii complex</taxon>
    </lineage>
</organism>
<evidence type="ECO:0000313" key="7">
    <source>
        <dbReference type="EMBL" id="KAK1735840.1"/>
    </source>
</evidence>
<gene>
    <name evidence="7" type="ORF">QTG54_013546</name>
</gene>
<keyword evidence="1" id="KW-0479">Metal-binding</keyword>
<dbReference type="AlphaFoldDB" id="A0AAD9D7L2"/>
<sequence length="311" mass="36331">MIEQKYVTYEVESNAHINVNHIIIYCTMMMDFFEPGDLLFIVVFVIIALFEYECWPMNILKDWIQRRLHSFRRNIIVLEIIQSAYEDYTPPKKSSCRGCGTEEPADENFQACSGCEAMIYCSRLCQKSDWKQHKAICLSLQRNDKRRLLMKKIQRKAEKFYALYSPLVNKLVIAMYLLYSRQLDPNNLHLPPEKYVLEITLSDLPDRNNAKTPRLYIKNLSVKEEKEQSDRQSDSSTREGIVKYRVIYSASGSGYIMRCGFTYDKEVVQMHRNSSDADLGEEVNGFLETINGIANGERPDLYEVIKECMKK</sequence>
<dbReference type="InterPro" id="IPR002893">
    <property type="entry name" value="Znf_MYND"/>
</dbReference>
<dbReference type="EMBL" id="JATAAI010000032">
    <property type="protein sequence ID" value="KAK1735840.1"/>
    <property type="molecule type" value="Genomic_DNA"/>
</dbReference>
<evidence type="ECO:0000256" key="5">
    <source>
        <dbReference type="SAM" id="Phobius"/>
    </source>
</evidence>
<keyword evidence="5" id="KW-0812">Transmembrane</keyword>
<name>A0AAD9D7L2_9STRA</name>
<dbReference type="PROSITE" id="PS01360">
    <property type="entry name" value="ZF_MYND_1"/>
    <property type="match status" value="1"/>
</dbReference>
<evidence type="ECO:0000259" key="6">
    <source>
        <dbReference type="PROSITE" id="PS50865"/>
    </source>
</evidence>
<dbReference type="SUPFAM" id="SSF144232">
    <property type="entry name" value="HIT/MYND zinc finger-like"/>
    <property type="match status" value="1"/>
</dbReference>
<reference evidence="7" key="1">
    <citation type="submission" date="2023-06" db="EMBL/GenBank/DDBJ databases">
        <title>Survivors Of The Sea: Transcriptome response of Skeletonema marinoi to long-term dormancy.</title>
        <authorList>
            <person name="Pinder M.I.M."/>
            <person name="Kourtchenko O."/>
            <person name="Robertson E.K."/>
            <person name="Larsson T."/>
            <person name="Maumus F."/>
            <person name="Osuna-Cruz C.M."/>
            <person name="Vancaester E."/>
            <person name="Stenow R."/>
            <person name="Vandepoele K."/>
            <person name="Ploug H."/>
            <person name="Bruchert V."/>
            <person name="Godhe A."/>
            <person name="Topel M."/>
        </authorList>
    </citation>
    <scope>NUCLEOTIDE SEQUENCE</scope>
    <source>
        <strain evidence="7">R05AC</strain>
    </source>
</reference>
<evidence type="ECO:0000256" key="2">
    <source>
        <dbReference type="ARBA" id="ARBA00022771"/>
    </source>
</evidence>
<feature type="transmembrane region" description="Helical" evidence="5">
    <location>
        <begin position="38"/>
        <end position="60"/>
    </location>
</feature>
<accession>A0AAD9D7L2</accession>
<feature type="transmembrane region" description="Helical" evidence="5">
    <location>
        <begin position="160"/>
        <end position="179"/>
    </location>
</feature>
<feature type="domain" description="MYND-type" evidence="6">
    <location>
        <begin position="96"/>
        <end position="137"/>
    </location>
</feature>
<comment type="caution">
    <text evidence="7">The sequence shown here is derived from an EMBL/GenBank/DDBJ whole genome shotgun (WGS) entry which is preliminary data.</text>
</comment>
<dbReference type="Proteomes" id="UP001224775">
    <property type="component" value="Unassembled WGS sequence"/>
</dbReference>
<keyword evidence="5" id="KW-1133">Transmembrane helix</keyword>
<evidence type="ECO:0000256" key="3">
    <source>
        <dbReference type="ARBA" id="ARBA00022833"/>
    </source>
</evidence>
<evidence type="ECO:0000313" key="8">
    <source>
        <dbReference type="Proteomes" id="UP001224775"/>
    </source>
</evidence>
<keyword evidence="3" id="KW-0862">Zinc</keyword>
<keyword evidence="8" id="KW-1185">Reference proteome</keyword>